<organism evidence="2 3">
    <name type="scientific">Hyaloscypha variabilis (strain UAMH 11265 / GT02V1 / F)</name>
    <name type="common">Meliniomyces variabilis</name>
    <dbReference type="NCBI Taxonomy" id="1149755"/>
    <lineage>
        <taxon>Eukaryota</taxon>
        <taxon>Fungi</taxon>
        <taxon>Dikarya</taxon>
        <taxon>Ascomycota</taxon>
        <taxon>Pezizomycotina</taxon>
        <taxon>Leotiomycetes</taxon>
        <taxon>Helotiales</taxon>
        <taxon>Hyaloscyphaceae</taxon>
        <taxon>Hyaloscypha</taxon>
        <taxon>Hyaloscypha variabilis</taxon>
    </lineage>
</organism>
<evidence type="ECO:0000259" key="1">
    <source>
        <dbReference type="Pfam" id="PF06985"/>
    </source>
</evidence>
<gene>
    <name evidence="2" type="ORF">L207DRAFT_431963</name>
</gene>
<feature type="non-terminal residue" evidence="2">
    <location>
        <position position="1"/>
    </location>
</feature>
<evidence type="ECO:0000313" key="3">
    <source>
        <dbReference type="Proteomes" id="UP000235786"/>
    </source>
</evidence>
<dbReference type="STRING" id="1149755.A0A2J6RH43"/>
<dbReference type="AlphaFoldDB" id="A0A2J6RH43"/>
<dbReference type="EMBL" id="KZ613949">
    <property type="protein sequence ID" value="PMD37809.1"/>
    <property type="molecule type" value="Genomic_DNA"/>
</dbReference>
<sequence length="128" mass="14733">PNTIKDAIIVAKELGYRYIWVDRYCIDQKNEEEKADQCGKMDLIYQNAELTIIAAIGEDPTYGLPGVSLRKRKPQNLTTCSKIGKQFLIFADSSPKEVVEGTKWQTRAWTYQEGLLSRRRLVFAEEQM</sequence>
<evidence type="ECO:0000313" key="2">
    <source>
        <dbReference type="EMBL" id="PMD37809.1"/>
    </source>
</evidence>
<dbReference type="PANTHER" id="PTHR33112">
    <property type="entry name" value="DOMAIN PROTEIN, PUTATIVE-RELATED"/>
    <property type="match status" value="1"/>
</dbReference>
<dbReference type="PANTHER" id="PTHR33112:SF1">
    <property type="entry name" value="HETEROKARYON INCOMPATIBILITY DOMAIN-CONTAINING PROTEIN"/>
    <property type="match status" value="1"/>
</dbReference>
<dbReference type="Pfam" id="PF06985">
    <property type="entry name" value="HET"/>
    <property type="match status" value="1"/>
</dbReference>
<accession>A0A2J6RH43</accession>
<proteinExistence type="predicted"/>
<feature type="domain" description="Heterokaryon incompatibility" evidence="1">
    <location>
        <begin position="1"/>
        <end position="113"/>
    </location>
</feature>
<name>A0A2J6RH43_HYAVF</name>
<protein>
    <submittedName>
        <fullName evidence="2">Heterokaryon incompatibility</fullName>
    </submittedName>
</protein>
<keyword evidence="3" id="KW-1185">Reference proteome</keyword>
<dbReference type="OrthoDB" id="5428863at2759"/>
<dbReference type="InterPro" id="IPR010730">
    <property type="entry name" value="HET"/>
</dbReference>
<dbReference type="Proteomes" id="UP000235786">
    <property type="component" value="Unassembled WGS sequence"/>
</dbReference>
<reference evidence="2 3" key="1">
    <citation type="submission" date="2016-04" db="EMBL/GenBank/DDBJ databases">
        <title>A degradative enzymes factory behind the ericoid mycorrhizal symbiosis.</title>
        <authorList>
            <consortium name="DOE Joint Genome Institute"/>
            <person name="Martino E."/>
            <person name="Morin E."/>
            <person name="Grelet G."/>
            <person name="Kuo A."/>
            <person name="Kohler A."/>
            <person name="Daghino S."/>
            <person name="Barry K."/>
            <person name="Choi C."/>
            <person name="Cichocki N."/>
            <person name="Clum A."/>
            <person name="Copeland A."/>
            <person name="Hainaut M."/>
            <person name="Haridas S."/>
            <person name="Labutti K."/>
            <person name="Lindquist E."/>
            <person name="Lipzen A."/>
            <person name="Khouja H.-R."/>
            <person name="Murat C."/>
            <person name="Ohm R."/>
            <person name="Olson A."/>
            <person name="Spatafora J."/>
            <person name="Veneault-Fourrey C."/>
            <person name="Henrissat B."/>
            <person name="Grigoriev I."/>
            <person name="Martin F."/>
            <person name="Perotto S."/>
        </authorList>
    </citation>
    <scope>NUCLEOTIDE SEQUENCE [LARGE SCALE GENOMIC DNA]</scope>
    <source>
        <strain evidence="2 3">F</strain>
    </source>
</reference>